<dbReference type="InterPro" id="IPR025799">
    <property type="entry name" value="Arg_MeTrfase"/>
</dbReference>
<keyword evidence="3 4" id="KW-0949">S-adenosyl-L-methionine</keyword>
<dbReference type="OrthoDB" id="412876at2759"/>
<evidence type="ECO:0000259" key="5">
    <source>
        <dbReference type="Pfam" id="PF22528"/>
    </source>
</evidence>
<dbReference type="SUPFAM" id="SSF53335">
    <property type="entry name" value="S-adenosyl-L-methionine-dependent methyltransferases"/>
    <property type="match status" value="1"/>
</dbReference>
<evidence type="ECO:0000256" key="1">
    <source>
        <dbReference type="ARBA" id="ARBA00022603"/>
    </source>
</evidence>
<keyword evidence="2 4" id="KW-0808">Transferase</keyword>
<dbReference type="InterPro" id="IPR055135">
    <property type="entry name" value="PRMT_dom"/>
</dbReference>
<evidence type="ECO:0000256" key="3">
    <source>
        <dbReference type="ARBA" id="ARBA00022691"/>
    </source>
</evidence>
<feature type="domain" description="Protein arginine N-methyltransferase" evidence="5">
    <location>
        <begin position="264"/>
        <end position="351"/>
    </location>
</feature>
<dbReference type="PROSITE" id="PS51678">
    <property type="entry name" value="SAM_MT_PRMT"/>
    <property type="match status" value="1"/>
</dbReference>
<dbReference type="Proteomes" id="UP000055024">
    <property type="component" value="Unassembled WGS sequence"/>
</dbReference>
<comment type="caution">
    <text evidence="6">The sequence shown here is derived from an EMBL/GenBank/DDBJ whole genome shotgun (WGS) entry which is preliminary data.</text>
</comment>
<sequence>MNIHALFLYELTETHDEGRITKRFTCCKIYECKSANWSYGDMLMDNERNQAFQRAIESALEKYCNKDFVHVIDIGSGSGYLAMLAARASANRVTAVEQCSNLVECARKIVERNGFKDVITVIEASSTQINESNFIEETMKIHFYAMKLNSRNIGGRADIAVAEVFDTELIGEGAINIFRSACHNLLKSNAMVIPAVASVYVRAISSLFLRKCFEIEFCASNNIEKCNGLRSIMEIDFDSLPPDSFDFITSPVKMFNLRMLNEMQIRFDFADPSTLSDRDTVTRETFLTLSSRQSKSVDALLMWWELDFLGDGTITLSTEPSHSSGLCKKWRYHWKHGVYALPHSFSIERSELLLIYGCHDEFQFWFNVDIKEKQQLEHHTMLPICNCDMHRLFSPNMLYKINDMLYFTMIFDSLKRDVNGKHWLCIGEVSLLPLWIAKARAKSVCCWAENLRIANIMSKMFLVENRSYPQECLINVISSLENIPKYLDCVVNYFCSSNFTWADLEFWYIVHDLQEKLGYHGQQLKVYPHTAVIWCTAVEFEHFWKIFSVPAHVEGLDLLPYKNYITTIRQRMDHTIETHYLYEYNSLCCSAPVMMMELDMLTNPSLCTESISAEQCLTLTGEHTANALVFWVDWKYGSSDTVISPLVEAPIIDEPLKWFFWSKAGIYYFGDSSNSITQAAKFIDVHLKYKIREKVFNLSCLIRSQ</sequence>
<dbReference type="PANTHER" id="PTHR11006:SF4">
    <property type="entry name" value="PROTEIN ARGININE N-METHYLTRANSFERASE 7"/>
    <property type="match status" value="1"/>
</dbReference>
<evidence type="ECO:0000256" key="2">
    <source>
        <dbReference type="ARBA" id="ARBA00022679"/>
    </source>
</evidence>
<dbReference type="STRING" id="268475.A0A0V1HMS7"/>
<dbReference type="GO" id="GO:0042054">
    <property type="term" value="F:histone methyltransferase activity"/>
    <property type="evidence" value="ECO:0007669"/>
    <property type="project" value="TreeGrafter"/>
</dbReference>
<proteinExistence type="predicted"/>
<name>A0A0V1HMS7_9BILA</name>
<organism evidence="6 7">
    <name type="scientific">Trichinella zimbabwensis</name>
    <dbReference type="NCBI Taxonomy" id="268475"/>
    <lineage>
        <taxon>Eukaryota</taxon>
        <taxon>Metazoa</taxon>
        <taxon>Ecdysozoa</taxon>
        <taxon>Nematoda</taxon>
        <taxon>Enoplea</taxon>
        <taxon>Dorylaimia</taxon>
        <taxon>Trichinellida</taxon>
        <taxon>Trichinellidae</taxon>
        <taxon>Trichinella</taxon>
    </lineage>
</organism>
<dbReference type="GO" id="GO:0016274">
    <property type="term" value="F:protein-arginine N-methyltransferase activity"/>
    <property type="evidence" value="ECO:0007669"/>
    <property type="project" value="InterPro"/>
</dbReference>
<evidence type="ECO:0000313" key="6">
    <source>
        <dbReference type="EMBL" id="KRZ11933.1"/>
    </source>
</evidence>
<keyword evidence="7" id="KW-1185">Reference proteome</keyword>
<dbReference type="Pfam" id="PF22528">
    <property type="entry name" value="PRMT_C"/>
    <property type="match status" value="1"/>
</dbReference>
<dbReference type="AlphaFoldDB" id="A0A0V1HMS7"/>
<evidence type="ECO:0000313" key="7">
    <source>
        <dbReference type="Proteomes" id="UP000055024"/>
    </source>
</evidence>
<protein>
    <submittedName>
        <fullName evidence="6">Protein arginine N-methyltransferase 7</fullName>
    </submittedName>
</protein>
<dbReference type="EMBL" id="JYDP01000045">
    <property type="protein sequence ID" value="KRZ11933.1"/>
    <property type="molecule type" value="Genomic_DNA"/>
</dbReference>
<keyword evidence="1 4" id="KW-0489">Methyltransferase</keyword>
<evidence type="ECO:0000256" key="4">
    <source>
        <dbReference type="PROSITE-ProRule" id="PRU01015"/>
    </source>
</evidence>
<dbReference type="Gene3D" id="2.70.160.11">
    <property type="entry name" value="Hnrnp arginine n-methyltransferase1"/>
    <property type="match status" value="2"/>
</dbReference>
<dbReference type="Pfam" id="PF06325">
    <property type="entry name" value="PrmA"/>
    <property type="match status" value="1"/>
</dbReference>
<dbReference type="GO" id="GO:0032259">
    <property type="term" value="P:methylation"/>
    <property type="evidence" value="ECO:0007669"/>
    <property type="project" value="UniProtKB-KW"/>
</dbReference>
<gene>
    <name evidence="6" type="primary">prmt-7</name>
    <name evidence="6" type="ORF">T11_7219</name>
</gene>
<dbReference type="PANTHER" id="PTHR11006">
    <property type="entry name" value="PROTEIN ARGININE N-METHYLTRANSFERASE"/>
    <property type="match status" value="1"/>
</dbReference>
<dbReference type="CDD" id="cd02440">
    <property type="entry name" value="AdoMet_MTases"/>
    <property type="match status" value="1"/>
</dbReference>
<reference evidence="6 7" key="1">
    <citation type="submission" date="2015-01" db="EMBL/GenBank/DDBJ databases">
        <title>Evolution of Trichinella species and genotypes.</title>
        <authorList>
            <person name="Korhonen P.K."/>
            <person name="Edoardo P."/>
            <person name="Giuseppe L.R."/>
            <person name="Gasser R.B."/>
        </authorList>
    </citation>
    <scope>NUCLEOTIDE SEQUENCE [LARGE SCALE GENOMIC DNA]</scope>
    <source>
        <strain evidence="6">ISS1029</strain>
    </source>
</reference>
<dbReference type="Gene3D" id="3.40.50.150">
    <property type="entry name" value="Vaccinia Virus protein VP39"/>
    <property type="match status" value="2"/>
</dbReference>
<accession>A0A0V1HMS7</accession>
<dbReference type="InterPro" id="IPR029063">
    <property type="entry name" value="SAM-dependent_MTases_sf"/>
</dbReference>